<dbReference type="Gene3D" id="3.90.79.10">
    <property type="entry name" value="Nucleoside Triphosphate Pyrophosphohydrolase"/>
    <property type="match status" value="1"/>
</dbReference>
<evidence type="ECO:0000259" key="2">
    <source>
        <dbReference type="Pfam" id="PF00293"/>
    </source>
</evidence>
<dbReference type="EMBL" id="CP163445">
    <property type="protein sequence ID" value="XDQ83820.1"/>
    <property type="molecule type" value="Genomic_DNA"/>
</dbReference>
<feature type="domain" description="Nudix hydrolase" evidence="2">
    <location>
        <begin position="51"/>
        <end position="140"/>
    </location>
</feature>
<dbReference type="Pfam" id="PF00293">
    <property type="entry name" value="NUDIX"/>
    <property type="match status" value="1"/>
</dbReference>
<evidence type="ECO:0000256" key="1">
    <source>
        <dbReference type="SAM" id="MobiDB-lite"/>
    </source>
</evidence>
<proteinExistence type="predicted"/>
<dbReference type="AlphaFoldDB" id="A0AB39TXE0"/>
<reference evidence="3" key="1">
    <citation type="submission" date="2024-07" db="EMBL/GenBank/DDBJ databases">
        <authorList>
            <person name="Yu S.T."/>
        </authorList>
    </citation>
    <scope>NUCLEOTIDE SEQUENCE</scope>
    <source>
        <strain evidence="3">Y1</strain>
    </source>
</reference>
<feature type="compositionally biased region" description="Pro residues" evidence="1">
    <location>
        <begin position="29"/>
        <end position="41"/>
    </location>
</feature>
<dbReference type="SUPFAM" id="SSF55811">
    <property type="entry name" value="Nudix"/>
    <property type="match status" value="1"/>
</dbReference>
<name>A0AB39TXE0_9ACTN</name>
<dbReference type="RefSeq" id="WP_369185861.1">
    <property type="nucleotide sequence ID" value="NZ_CP163445.1"/>
</dbReference>
<gene>
    <name evidence="3" type="ORF">AB2U05_37585</name>
</gene>
<dbReference type="InterPro" id="IPR015797">
    <property type="entry name" value="NUDIX_hydrolase-like_dom_sf"/>
</dbReference>
<feature type="compositionally biased region" description="Low complexity" evidence="1">
    <location>
        <begin position="1"/>
        <end position="16"/>
    </location>
</feature>
<protein>
    <submittedName>
        <fullName evidence="3">NUDIX domain-containing protein</fullName>
    </submittedName>
</protein>
<organism evidence="3">
    <name type="scientific">Streptomyces sp. Y1</name>
    <dbReference type="NCBI Taxonomy" id="3238634"/>
    <lineage>
        <taxon>Bacteria</taxon>
        <taxon>Bacillati</taxon>
        <taxon>Actinomycetota</taxon>
        <taxon>Actinomycetes</taxon>
        <taxon>Kitasatosporales</taxon>
        <taxon>Streptomycetaceae</taxon>
        <taxon>Streptomyces</taxon>
    </lineage>
</organism>
<accession>A0AB39TXE0</accession>
<dbReference type="InterPro" id="IPR000086">
    <property type="entry name" value="NUDIX_hydrolase_dom"/>
</dbReference>
<sequence>MTPYRLGPAPARWPGRAGPGAGVRGAAPRRPPLPDPPPARSRPPALAAGSVAETGEDPVDALHRELPEELGLDLAVLPNAPVLRFVQDQETERPGERAPFRRRHLVFTAHLPDHLVAAVAAVELDDSGQAPVVWLSAADAVGLHLYPDVGAVLDRAVGPDATVGGPVLLPAMTGASYQWR</sequence>
<evidence type="ECO:0000313" key="3">
    <source>
        <dbReference type="EMBL" id="XDQ83820.1"/>
    </source>
</evidence>
<feature type="region of interest" description="Disordered" evidence="1">
    <location>
        <begin position="1"/>
        <end position="54"/>
    </location>
</feature>